<feature type="non-terminal residue" evidence="1">
    <location>
        <position position="1"/>
    </location>
</feature>
<keyword evidence="2" id="KW-1185">Reference proteome</keyword>
<name>A0A430LGP5_9HYPO</name>
<proteinExistence type="predicted"/>
<dbReference type="Proteomes" id="UP000287124">
    <property type="component" value="Unassembled WGS sequence"/>
</dbReference>
<organism evidence="1 2">
    <name type="scientific">Fusarium euwallaceae</name>
    <dbReference type="NCBI Taxonomy" id="1147111"/>
    <lineage>
        <taxon>Eukaryota</taxon>
        <taxon>Fungi</taxon>
        <taxon>Dikarya</taxon>
        <taxon>Ascomycota</taxon>
        <taxon>Pezizomycotina</taxon>
        <taxon>Sordariomycetes</taxon>
        <taxon>Hypocreomycetidae</taxon>
        <taxon>Hypocreales</taxon>
        <taxon>Nectriaceae</taxon>
        <taxon>Fusarium</taxon>
        <taxon>Fusarium solani species complex</taxon>
    </lineage>
</organism>
<dbReference type="EMBL" id="MIKF01000204">
    <property type="protein sequence ID" value="RTE74902.1"/>
    <property type="molecule type" value="Genomic_DNA"/>
</dbReference>
<sequence length="159" mass="16805">PPGATCLCNKSQRLPTPGGPVAWVSLDARGRASSARAREGVQPAHTSGEVRISAPTEPLPWRRSTAILAKPTDHGSQTAKFGPGAISDTAYIACRTTTNNLALATPHSFTRSSNNNSNNGSRIIKPLQHGPWSLRHNRCPQASPSPQASVKSLLAWIVG</sequence>
<evidence type="ECO:0000313" key="2">
    <source>
        <dbReference type="Proteomes" id="UP000287124"/>
    </source>
</evidence>
<dbReference type="AlphaFoldDB" id="A0A430LGP5"/>
<comment type="caution">
    <text evidence="1">The sequence shown here is derived from an EMBL/GenBank/DDBJ whole genome shotgun (WGS) entry which is preliminary data.</text>
</comment>
<protein>
    <submittedName>
        <fullName evidence="1">Uncharacterized protein</fullName>
    </submittedName>
</protein>
<evidence type="ECO:0000313" key="1">
    <source>
        <dbReference type="EMBL" id="RTE74902.1"/>
    </source>
</evidence>
<accession>A0A430LGP5</accession>
<gene>
    <name evidence="1" type="ORF">BHE90_010632</name>
</gene>
<reference evidence="1 2" key="1">
    <citation type="submission" date="2017-06" db="EMBL/GenBank/DDBJ databases">
        <title>Comparative genomic analysis of Ambrosia Fusariam Clade fungi.</title>
        <authorList>
            <person name="Stajich J.E."/>
            <person name="Carrillo J."/>
            <person name="Kijimoto T."/>
            <person name="Eskalen A."/>
            <person name="O'Donnell K."/>
            <person name="Kasson M."/>
        </authorList>
    </citation>
    <scope>NUCLEOTIDE SEQUENCE [LARGE SCALE GENOMIC DNA]</scope>
    <source>
        <strain evidence="1 2">UCR1854</strain>
    </source>
</reference>